<organism evidence="1 2">
    <name type="scientific">Arabidopsis thaliana x Arabidopsis arenosa</name>
    <dbReference type="NCBI Taxonomy" id="1240361"/>
    <lineage>
        <taxon>Eukaryota</taxon>
        <taxon>Viridiplantae</taxon>
        <taxon>Streptophyta</taxon>
        <taxon>Embryophyta</taxon>
        <taxon>Tracheophyta</taxon>
        <taxon>Spermatophyta</taxon>
        <taxon>Magnoliopsida</taxon>
        <taxon>eudicotyledons</taxon>
        <taxon>Gunneridae</taxon>
        <taxon>Pentapetalae</taxon>
        <taxon>rosids</taxon>
        <taxon>malvids</taxon>
        <taxon>Brassicales</taxon>
        <taxon>Brassicaceae</taxon>
        <taxon>Camelineae</taxon>
        <taxon>Arabidopsis</taxon>
    </lineage>
</organism>
<sequence length="32" mass="3521">MDSDPKTLECYGKCVNGKNADCPRTMDSDPKT</sequence>
<evidence type="ECO:0000313" key="1">
    <source>
        <dbReference type="EMBL" id="KAG7614866.1"/>
    </source>
</evidence>
<accession>A0A8T2DVL3</accession>
<proteinExistence type="predicted"/>
<comment type="caution">
    <text evidence="1">The sequence shown here is derived from an EMBL/GenBank/DDBJ whole genome shotgun (WGS) entry which is preliminary data.</text>
</comment>
<name>A0A8T2DVL3_9BRAS</name>
<reference evidence="1 2" key="1">
    <citation type="submission" date="2020-12" db="EMBL/GenBank/DDBJ databases">
        <title>Concerted genomic and epigenomic changes stabilize Arabidopsis allopolyploids.</title>
        <authorList>
            <person name="Chen Z."/>
        </authorList>
    </citation>
    <scope>NUCLEOTIDE SEQUENCE [LARGE SCALE GENOMIC DNA]</scope>
    <source>
        <strain evidence="1">Allo738</strain>
        <tissue evidence="1">Leaf</tissue>
    </source>
</reference>
<dbReference type="Proteomes" id="UP000694240">
    <property type="component" value="Chromosome 4"/>
</dbReference>
<evidence type="ECO:0000313" key="2">
    <source>
        <dbReference type="Proteomes" id="UP000694240"/>
    </source>
</evidence>
<protein>
    <submittedName>
        <fullName evidence="1">Uncharacterized protein</fullName>
    </submittedName>
</protein>
<dbReference type="AlphaFoldDB" id="A0A8T2DVL3"/>
<dbReference type="EMBL" id="JAEFBK010000004">
    <property type="protein sequence ID" value="KAG7614866.1"/>
    <property type="molecule type" value="Genomic_DNA"/>
</dbReference>
<gene>
    <name evidence="1" type="ORF">ISN45_At04g002740</name>
</gene>
<keyword evidence="2" id="KW-1185">Reference proteome</keyword>